<dbReference type="InParanoid" id="A0A7M7MAH2"/>
<evidence type="ECO:0000256" key="4">
    <source>
        <dbReference type="SAM" id="MobiDB-lite"/>
    </source>
</evidence>
<feature type="region of interest" description="Disordered" evidence="4">
    <location>
        <begin position="796"/>
        <end position="817"/>
    </location>
</feature>
<proteinExistence type="inferred from homology"/>
<evidence type="ECO:0000313" key="8">
    <source>
        <dbReference type="Proteomes" id="UP000594260"/>
    </source>
</evidence>
<keyword evidence="8" id="KW-1185">Reference proteome</keyword>
<dbReference type="OrthoDB" id="6513360at2759"/>
<organism evidence="7 8">
    <name type="scientific">Varroa destructor</name>
    <name type="common">Honeybee mite</name>
    <dbReference type="NCBI Taxonomy" id="109461"/>
    <lineage>
        <taxon>Eukaryota</taxon>
        <taxon>Metazoa</taxon>
        <taxon>Ecdysozoa</taxon>
        <taxon>Arthropoda</taxon>
        <taxon>Chelicerata</taxon>
        <taxon>Arachnida</taxon>
        <taxon>Acari</taxon>
        <taxon>Parasitiformes</taxon>
        <taxon>Mesostigmata</taxon>
        <taxon>Gamasina</taxon>
        <taxon>Dermanyssoidea</taxon>
        <taxon>Varroidae</taxon>
        <taxon>Varroa</taxon>
    </lineage>
</organism>
<name>A0A7M7MAH2_VARDE</name>
<evidence type="ECO:0000259" key="6">
    <source>
        <dbReference type="Pfam" id="PF00135"/>
    </source>
</evidence>
<dbReference type="OMA" id="RVITIWQ"/>
<dbReference type="Gene3D" id="3.40.50.1820">
    <property type="entry name" value="alpha/beta hydrolase"/>
    <property type="match status" value="1"/>
</dbReference>
<feature type="domain" description="Carboxylesterase type B" evidence="6">
    <location>
        <begin position="136"/>
        <end position="708"/>
    </location>
</feature>
<evidence type="ECO:0000256" key="5">
    <source>
        <dbReference type="SAM" id="Phobius"/>
    </source>
</evidence>
<evidence type="ECO:0000256" key="3">
    <source>
        <dbReference type="ARBA" id="ARBA00023180"/>
    </source>
</evidence>
<dbReference type="InterPro" id="IPR029058">
    <property type="entry name" value="AB_hydrolase_fold"/>
</dbReference>
<dbReference type="AlphaFoldDB" id="A0A7M7MAH2"/>
<feature type="transmembrane region" description="Helical" evidence="5">
    <location>
        <begin position="838"/>
        <end position="862"/>
    </location>
</feature>
<dbReference type="InterPro" id="IPR051093">
    <property type="entry name" value="Neuroligin/BSAL"/>
</dbReference>
<keyword evidence="5" id="KW-0812">Transmembrane</keyword>
<evidence type="ECO:0000256" key="2">
    <source>
        <dbReference type="ARBA" id="ARBA00022729"/>
    </source>
</evidence>
<dbReference type="InterPro" id="IPR002018">
    <property type="entry name" value="CarbesteraseB"/>
</dbReference>
<dbReference type="PANTHER" id="PTHR43903">
    <property type="entry name" value="NEUROLIGIN"/>
    <property type="match status" value="1"/>
</dbReference>
<keyword evidence="5" id="KW-1133">Transmembrane helix</keyword>
<keyword evidence="2" id="KW-0732">Signal</keyword>
<reference evidence="7" key="1">
    <citation type="submission" date="2021-01" db="UniProtKB">
        <authorList>
            <consortium name="EnsemblMetazoa"/>
        </authorList>
    </citation>
    <scope>IDENTIFICATION</scope>
</reference>
<dbReference type="EnsemblMetazoa" id="XM_022792116">
    <property type="protein sequence ID" value="XP_022647851"/>
    <property type="gene ID" value="LOC111244743"/>
</dbReference>
<dbReference type="RefSeq" id="XP_022647851.1">
    <property type="nucleotide sequence ID" value="XM_022792116.1"/>
</dbReference>
<protein>
    <recommendedName>
        <fullName evidence="6">Carboxylesterase type B domain-containing protein</fullName>
    </recommendedName>
</protein>
<dbReference type="Pfam" id="PF00135">
    <property type="entry name" value="COesterase"/>
    <property type="match status" value="1"/>
</dbReference>
<dbReference type="Proteomes" id="UP000594260">
    <property type="component" value="Unplaced"/>
</dbReference>
<accession>A0A7M7MAH2</accession>
<keyword evidence="5" id="KW-0472">Membrane</keyword>
<dbReference type="KEGG" id="vde:111244743"/>
<dbReference type="PROSITE" id="PS00941">
    <property type="entry name" value="CARBOXYLESTERASE_B_2"/>
    <property type="match status" value="1"/>
</dbReference>
<dbReference type="GeneID" id="111244743"/>
<sequence length="1031" mass="113566">MTVAYSVFNDNHRCTRGLNIFTAEYSTKRRTGDSPVASLCRRYRMEARCLKMLFGPVAVLLPWLPARASVSETGARALISGCNSIRLLLVFTLLLFGDICSGLGGTSTSFSFGSSSGSTSSYLPPHWLSWNKSIRTVQVAQGVLRGRVLSVRSPVTVSTRLRDVEVFLGVPYAAPPTGRLRFHPPQPPANWEGERELTKMPPSCIQAFPNISGGEEQLSARMSTARLNYLRKMRSVVDGSHQSEDCLYLNIYVPATLQMSESRQLPVLVVLSAGDSYSWGSGNHVDGSLTAAYSNVIVVSINYRLGVLGFLSSGSPSSFSNVGLQDQLIALRWLRTNLGAFGGDRDKVTLAGAGRAAAMAHLLAINARAADLLRRLVLVGGSALSSWAVCTDGPEQTLLLARALGCKSERTSSSLESPMECFRESPVEELVRASLTLQVPDHLCGPFGPTPDGDMVPIDVYEASHPEGRQIPFSQIDLVVGVTKWESLQLFNDYQRVHGIELSFKEKTLRTLIRNLFVYHQNEILFSVSNEYTNWSRGESSTLDILQDTADALSDSTVVAPAIEVTALHSHLTATGKIQRSTHLFVFSYQSSNCDYSHLYTCTPGAEDAFNFLLGVPLLDALPSVNYSRQDMQVSELMLNYISNFLRTGQPNSSTIETFETVTQVRPSRPVTEEISWPPYESVHGIYLLVDTKPRSLQHFEAHRMSLWNRLIPALHRPDIVDSNGTLVMVGDDELDISENRKGNNDASEGLTFPRGYPLSQSPFVFRLPSLVTLQSTSQPQQSIQPRRVAFDPALMAPVSSPMPPSESPSGNSATVSTPLDQIMLSLESLASGPYSKALFITIAVGCSLLVVNILVFAGTYYQHRTESDHHQKNRKTQHREGIRNVEHKMPATCAGHDSPMMFHLQLTEKASQKSNGNYNHVEFTNDEVQLGIINLYNLGEGHQLLAELTDVTASPLQEDTGPENEQLMRPLLGNFNIRQADATSEARGNINAMSAYKEPDYQNIAETNQRAPSFHDNVKYVCLLNGMVFF</sequence>
<dbReference type="SUPFAM" id="SSF53474">
    <property type="entry name" value="alpha/beta-Hydrolases"/>
    <property type="match status" value="1"/>
</dbReference>
<keyword evidence="3" id="KW-0325">Glycoprotein</keyword>
<evidence type="ECO:0000256" key="1">
    <source>
        <dbReference type="ARBA" id="ARBA00005964"/>
    </source>
</evidence>
<dbReference type="InterPro" id="IPR019819">
    <property type="entry name" value="Carboxylesterase_B_CS"/>
</dbReference>
<evidence type="ECO:0000313" key="7">
    <source>
        <dbReference type="EnsemblMetazoa" id="XP_022647851"/>
    </source>
</evidence>
<comment type="similarity">
    <text evidence="1">Belongs to the type-B carboxylesterase/lipase family.</text>
</comment>